<keyword evidence="1" id="KW-0808">Transferase</keyword>
<dbReference type="InterPro" id="IPR000719">
    <property type="entry name" value="Prot_kinase_dom"/>
</dbReference>
<sequence>MNRDRENFEALFAYAADLPPGDRGRYLDELSGSDPALAGELASLLDFDPSAGPRLRGIVDRVVADASLPALWSGQLFGSYRLVRTIGAGGMGTVFEAVREQDYHKRVALKVAASAIGTPAWVERFKQERQILSGLDHPNIARFLDGGASSDGLPYFAMELVEGEPITDFVIDRNCGLRERIELFRKVCAAVSFAHQSLVVHRDLKPGNILVTAGGEPKLLDFGLAKLQSPIDPCEGFTRTALPFLTPAYCSPEQVLGEKITTRVDVYLLGLILFELLTGSQAHQLTGSSPAELQQIVSEEHTPVPSARATQAGNLALAKSLRGDLDKIVLKAIQKDPARRYQSVDEFNLDLGRYLDGRPVLARSAGWSYRATKFLRRNWISAGVAAAAILAVIGGALAFARQARIAEERFDLARRLSNVLLFDIHDRVQAMPGAVDLREMISSTAVQYLDALSRQAGRNYPLRRELAAGYLRLSSAEWFKGGSVPSRASGDPLSALNRALALLEGMPASELALAAATEGDLRLKRGEVLQQSSRLDAAIADFERAAAVSQCSPQTPALCRNRISALGHLVMSYATRQDLQACRSRLVEMRRDMETYRSPGGELFYQQSALRAGMAESKVAAVQKKHADAARIMLDLLPAADLVGSQPHLEPQLLRLLSVYYRFLAWRLRQAGQSTPRARIQLIRKGLEFGQRYLELDPEDVIAQFAVVPIFSDMAEEYESVDQRQAAHFYEMAVQPLLKRPDQLANMDPRIELYDNGCSALRFFLRIHRQDEAVSLARRISGAMSPVMFLGLNLPRSQEVQAIQALWWTASEAVQEKSGSAESLWKQAVRAAQEGLQRTPQDPVMQASAALAFEGLAVWLHSSGSEEQSEPHLRAARALWSRLSEVYPTNSFIRNHALGAGFDHQHD</sequence>
<dbReference type="HOGENOM" id="CLU_007799_0_0_0"/>
<feature type="transmembrane region" description="Helical" evidence="6">
    <location>
        <begin position="379"/>
        <end position="400"/>
    </location>
</feature>
<dbReference type="KEGG" id="sus:Acid_3841"/>
<dbReference type="Pfam" id="PF00069">
    <property type="entry name" value="Pkinase"/>
    <property type="match status" value="1"/>
</dbReference>
<keyword evidence="8" id="KW-0723">Serine/threonine-protein kinase</keyword>
<keyword evidence="6" id="KW-1133">Transmembrane helix</keyword>
<evidence type="ECO:0000256" key="3">
    <source>
        <dbReference type="ARBA" id="ARBA00022777"/>
    </source>
</evidence>
<evidence type="ECO:0000313" key="8">
    <source>
        <dbReference type="EMBL" id="ABJ84810.1"/>
    </source>
</evidence>
<keyword evidence="6" id="KW-0472">Membrane</keyword>
<dbReference type="EMBL" id="CP000473">
    <property type="protein sequence ID" value="ABJ84810.1"/>
    <property type="molecule type" value="Genomic_DNA"/>
</dbReference>
<dbReference type="InterPro" id="IPR017441">
    <property type="entry name" value="Protein_kinase_ATP_BS"/>
</dbReference>
<dbReference type="Gene3D" id="1.10.510.10">
    <property type="entry name" value="Transferase(Phosphotransferase) domain 1"/>
    <property type="match status" value="1"/>
</dbReference>
<keyword evidence="6" id="KW-0812">Transmembrane</keyword>
<dbReference type="AlphaFoldDB" id="Q01ZV5"/>
<keyword evidence="4 5" id="KW-0067">ATP-binding</keyword>
<accession>Q01ZV5</accession>
<proteinExistence type="predicted"/>
<dbReference type="STRING" id="234267.Acid_3841"/>
<evidence type="ECO:0000256" key="2">
    <source>
        <dbReference type="ARBA" id="ARBA00022741"/>
    </source>
</evidence>
<dbReference type="InParanoid" id="Q01ZV5"/>
<gene>
    <name evidence="8" type="ordered locus">Acid_3841</name>
</gene>
<dbReference type="Gene3D" id="3.30.200.20">
    <property type="entry name" value="Phosphorylase Kinase, domain 1"/>
    <property type="match status" value="1"/>
</dbReference>
<evidence type="ECO:0000256" key="5">
    <source>
        <dbReference type="PROSITE-ProRule" id="PRU10141"/>
    </source>
</evidence>
<evidence type="ECO:0000259" key="7">
    <source>
        <dbReference type="PROSITE" id="PS50011"/>
    </source>
</evidence>
<dbReference type="PANTHER" id="PTHR43289">
    <property type="entry name" value="MITOGEN-ACTIVATED PROTEIN KINASE KINASE KINASE 20-RELATED"/>
    <property type="match status" value="1"/>
</dbReference>
<dbReference type="PANTHER" id="PTHR43289:SF34">
    <property type="entry name" value="SERINE_THREONINE-PROTEIN KINASE YBDM-RELATED"/>
    <property type="match status" value="1"/>
</dbReference>
<protein>
    <submittedName>
        <fullName evidence="8">Serine/threonine protein kinase</fullName>
    </submittedName>
</protein>
<dbReference type="InterPro" id="IPR011009">
    <property type="entry name" value="Kinase-like_dom_sf"/>
</dbReference>
<dbReference type="eggNOG" id="COG0515">
    <property type="taxonomic scope" value="Bacteria"/>
</dbReference>
<organism evidence="8">
    <name type="scientific">Solibacter usitatus (strain Ellin6076)</name>
    <dbReference type="NCBI Taxonomy" id="234267"/>
    <lineage>
        <taxon>Bacteria</taxon>
        <taxon>Pseudomonadati</taxon>
        <taxon>Acidobacteriota</taxon>
        <taxon>Terriglobia</taxon>
        <taxon>Bryobacterales</taxon>
        <taxon>Solibacteraceae</taxon>
        <taxon>Candidatus Solibacter</taxon>
    </lineage>
</organism>
<name>Q01ZV5_SOLUE</name>
<evidence type="ECO:0000256" key="6">
    <source>
        <dbReference type="SAM" id="Phobius"/>
    </source>
</evidence>
<evidence type="ECO:0000256" key="1">
    <source>
        <dbReference type="ARBA" id="ARBA00022679"/>
    </source>
</evidence>
<dbReference type="PROSITE" id="PS00108">
    <property type="entry name" value="PROTEIN_KINASE_ST"/>
    <property type="match status" value="1"/>
</dbReference>
<reference evidence="8" key="1">
    <citation type="submission" date="2006-10" db="EMBL/GenBank/DDBJ databases">
        <title>Complete sequence of Solibacter usitatus Ellin6076.</title>
        <authorList>
            <consortium name="US DOE Joint Genome Institute"/>
            <person name="Copeland A."/>
            <person name="Lucas S."/>
            <person name="Lapidus A."/>
            <person name="Barry K."/>
            <person name="Detter J.C."/>
            <person name="Glavina del Rio T."/>
            <person name="Hammon N."/>
            <person name="Israni S."/>
            <person name="Dalin E."/>
            <person name="Tice H."/>
            <person name="Pitluck S."/>
            <person name="Thompson L.S."/>
            <person name="Brettin T."/>
            <person name="Bruce D."/>
            <person name="Han C."/>
            <person name="Tapia R."/>
            <person name="Gilna P."/>
            <person name="Schmutz J."/>
            <person name="Larimer F."/>
            <person name="Land M."/>
            <person name="Hauser L."/>
            <person name="Kyrpides N."/>
            <person name="Mikhailova N."/>
            <person name="Janssen P.H."/>
            <person name="Kuske C.R."/>
            <person name="Richardson P."/>
        </authorList>
    </citation>
    <scope>NUCLEOTIDE SEQUENCE</scope>
    <source>
        <strain evidence="8">Ellin6076</strain>
    </source>
</reference>
<dbReference type="OrthoDB" id="9783151at2"/>
<dbReference type="SMART" id="SM00220">
    <property type="entry name" value="S_TKc"/>
    <property type="match status" value="1"/>
</dbReference>
<dbReference type="PROSITE" id="PS00107">
    <property type="entry name" value="PROTEIN_KINASE_ATP"/>
    <property type="match status" value="1"/>
</dbReference>
<dbReference type="GO" id="GO:0004674">
    <property type="term" value="F:protein serine/threonine kinase activity"/>
    <property type="evidence" value="ECO:0007669"/>
    <property type="project" value="UniProtKB-KW"/>
</dbReference>
<dbReference type="InterPro" id="IPR008271">
    <property type="entry name" value="Ser/Thr_kinase_AS"/>
</dbReference>
<keyword evidence="3 8" id="KW-0418">Kinase</keyword>
<dbReference type="CDD" id="cd14014">
    <property type="entry name" value="STKc_PknB_like"/>
    <property type="match status" value="1"/>
</dbReference>
<feature type="binding site" evidence="5">
    <location>
        <position position="110"/>
    </location>
    <ligand>
        <name>ATP</name>
        <dbReference type="ChEBI" id="CHEBI:30616"/>
    </ligand>
</feature>
<evidence type="ECO:0000256" key="4">
    <source>
        <dbReference type="ARBA" id="ARBA00022840"/>
    </source>
</evidence>
<dbReference type="SUPFAM" id="SSF56112">
    <property type="entry name" value="Protein kinase-like (PK-like)"/>
    <property type="match status" value="1"/>
</dbReference>
<feature type="domain" description="Protein kinase" evidence="7">
    <location>
        <begin position="80"/>
        <end position="361"/>
    </location>
</feature>
<dbReference type="PROSITE" id="PS50011">
    <property type="entry name" value="PROTEIN_KINASE_DOM"/>
    <property type="match status" value="1"/>
</dbReference>
<dbReference type="GO" id="GO:0005524">
    <property type="term" value="F:ATP binding"/>
    <property type="evidence" value="ECO:0007669"/>
    <property type="project" value="UniProtKB-UniRule"/>
</dbReference>
<keyword evidence="2 5" id="KW-0547">Nucleotide-binding</keyword>